<feature type="domain" description="Tetrapyrrole methylase" evidence="9">
    <location>
        <begin position="3"/>
        <end position="211"/>
    </location>
</feature>
<evidence type="ECO:0000256" key="6">
    <source>
        <dbReference type="ARBA" id="ARBA00023244"/>
    </source>
</evidence>
<dbReference type="InterPro" id="IPR006366">
    <property type="entry name" value="CobA/CysG_C"/>
</dbReference>
<dbReference type="InterPro" id="IPR014777">
    <property type="entry name" value="4pyrrole_Mease_sub1"/>
</dbReference>
<evidence type="ECO:0000256" key="2">
    <source>
        <dbReference type="ARBA" id="ARBA00012162"/>
    </source>
</evidence>
<dbReference type="CDD" id="cd11642">
    <property type="entry name" value="SUMT"/>
    <property type="match status" value="1"/>
</dbReference>
<dbReference type="InterPro" id="IPR000878">
    <property type="entry name" value="4pyrrol_Mease"/>
</dbReference>
<dbReference type="GO" id="GO:0032259">
    <property type="term" value="P:methylation"/>
    <property type="evidence" value="ECO:0007669"/>
    <property type="project" value="UniProtKB-KW"/>
</dbReference>
<evidence type="ECO:0000256" key="8">
    <source>
        <dbReference type="RuleBase" id="RU003960"/>
    </source>
</evidence>
<sequence>MSTIHIVGAGPGRADLLTVRAARILARADAVLYDRLVSREVLELISPAAELHDVGKAEGRQEEIQGHILDLLEDCGRRHETVVRLKGGDPMVFGRGGEEWRWLVARGWNVEVTPGLSSAISVPELAGIPVTYRGIAGGFAVVTGHRHPAACQEWAAYAHVDTLVVLMGVGRRAEIADCLIAAGRDGDTPVAFVENGSTARQRVVVTTLREAGTCEVNSPAVMVIGEVVNLRGQLIQPAHFNAAVDLTSLLQVGEAHTRQSC</sequence>
<dbReference type="Pfam" id="PF00590">
    <property type="entry name" value="TP_methylase"/>
    <property type="match status" value="1"/>
</dbReference>
<dbReference type="InterPro" id="IPR003043">
    <property type="entry name" value="Uropor_MeTrfase_CS"/>
</dbReference>
<dbReference type="NCBIfam" id="TIGR01469">
    <property type="entry name" value="cobA_cysG_Cterm"/>
    <property type="match status" value="1"/>
</dbReference>
<comment type="similarity">
    <text evidence="1 8">Belongs to the precorrin methyltransferase family.</text>
</comment>
<dbReference type="KEGG" id="pfer:IRI77_24820"/>
<evidence type="ECO:0000256" key="1">
    <source>
        <dbReference type="ARBA" id="ARBA00005879"/>
    </source>
</evidence>
<keyword evidence="3 8" id="KW-0489">Methyltransferase</keyword>
<dbReference type="Gene3D" id="3.30.950.10">
    <property type="entry name" value="Methyltransferase, Cobalt-precorrin-4 Transmethylase, Domain 2"/>
    <property type="match status" value="1"/>
</dbReference>
<name>A0A7S7SIU1_PALFE</name>
<dbReference type="SUPFAM" id="SSF53790">
    <property type="entry name" value="Tetrapyrrole methylase"/>
    <property type="match status" value="1"/>
</dbReference>
<dbReference type="PROSITE" id="PS00839">
    <property type="entry name" value="SUMT_1"/>
    <property type="match status" value="1"/>
</dbReference>
<reference evidence="10 11" key="1">
    <citation type="submission" date="2020-10" db="EMBL/GenBank/DDBJ databases">
        <title>Complete genome sequence of Paludibaculum fermentans P105T, a facultatively anaerobic acidobacterium capable of dissimilatory Fe(III) reduction.</title>
        <authorList>
            <person name="Dedysh S.N."/>
            <person name="Beletsky A.V."/>
            <person name="Kulichevskaya I.S."/>
            <person name="Mardanov A.V."/>
            <person name="Ravin N.V."/>
        </authorList>
    </citation>
    <scope>NUCLEOTIDE SEQUENCE [LARGE SCALE GENOMIC DNA]</scope>
    <source>
        <strain evidence="10 11">P105</strain>
    </source>
</reference>
<keyword evidence="5" id="KW-0949">S-adenosyl-L-methionine</keyword>
<dbReference type="Gene3D" id="3.40.1010.10">
    <property type="entry name" value="Cobalt-precorrin-4 Transmethylase, Domain 1"/>
    <property type="match status" value="1"/>
</dbReference>
<evidence type="ECO:0000313" key="11">
    <source>
        <dbReference type="Proteomes" id="UP000593892"/>
    </source>
</evidence>
<keyword evidence="4 8" id="KW-0808">Transferase</keyword>
<evidence type="ECO:0000256" key="5">
    <source>
        <dbReference type="ARBA" id="ARBA00022691"/>
    </source>
</evidence>
<dbReference type="PANTHER" id="PTHR45790:SF3">
    <property type="entry name" value="S-ADENOSYL-L-METHIONINE-DEPENDENT UROPORPHYRINOGEN III METHYLTRANSFERASE, CHLOROPLASTIC"/>
    <property type="match status" value="1"/>
</dbReference>
<proteinExistence type="inferred from homology"/>
<evidence type="ECO:0000256" key="4">
    <source>
        <dbReference type="ARBA" id="ARBA00022679"/>
    </source>
</evidence>
<accession>A0A7S7SIU1</accession>
<evidence type="ECO:0000259" key="9">
    <source>
        <dbReference type="Pfam" id="PF00590"/>
    </source>
</evidence>
<dbReference type="FunFam" id="3.40.1010.10:FF:000001">
    <property type="entry name" value="Siroheme synthase"/>
    <property type="match status" value="1"/>
</dbReference>
<dbReference type="PROSITE" id="PS00840">
    <property type="entry name" value="SUMT_2"/>
    <property type="match status" value="1"/>
</dbReference>
<dbReference type="AlphaFoldDB" id="A0A7S7SIU1"/>
<dbReference type="GO" id="GO:0004851">
    <property type="term" value="F:uroporphyrin-III C-methyltransferase activity"/>
    <property type="evidence" value="ECO:0007669"/>
    <property type="project" value="UniProtKB-EC"/>
</dbReference>
<evidence type="ECO:0000256" key="3">
    <source>
        <dbReference type="ARBA" id="ARBA00022603"/>
    </source>
</evidence>
<protein>
    <recommendedName>
        <fullName evidence="2">uroporphyrinogen-III C-methyltransferase</fullName>
        <ecNumber evidence="2">2.1.1.107</ecNumber>
    </recommendedName>
</protein>
<keyword evidence="11" id="KW-1185">Reference proteome</keyword>
<dbReference type="EMBL" id="CP063849">
    <property type="protein sequence ID" value="QOY86018.1"/>
    <property type="molecule type" value="Genomic_DNA"/>
</dbReference>
<dbReference type="EC" id="2.1.1.107" evidence="2"/>
<dbReference type="InterPro" id="IPR050161">
    <property type="entry name" value="Siro_Cobalamin_biosynth"/>
</dbReference>
<comment type="pathway">
    <text evidence="7">Porphyrin-containing compound metabolism; siroheme biosynthesis; precorrin-2 from uroporphyrinogen III: step 1/1.</text>
</comment>
<evidence type="ECO:0000256" key="7">
    <source>
        <dbReference type="ARBA" id="ARBA00025705"/>
    </source>
</evidence>
<dbReference type="InterPro" id="IPR014776">
    <property type="entry name" value="4pyrrole_Mease_sub2"/>
</dbReference>
<dbReference type="NCBIfam" id="NF004790">
    <property type="entry name" value="PRK06136.1"/>
    <property type="match status" value="1"/>
</dbReference>
<dbReference type="Proteomes" id="UP000593892">
    <property type="component" value="Chromosome"/>
</dbReference>
<gene>
    <name evidence="10" type="primary">cobA</name>
    <name evidence="10" type="ORF">IRI77_24820</name>
</gene>
<keyword evidence="6" id="KW-0627">Porphyrin biosynthesis</keyword>
<organism evidence="10 11">
    <name type="scientific">Paludibaculum fermentans</name>
    <dbReference type="NCBI Taxonomy" id="1473598"/>
    <lineage>
        <taxon>Bacteria</taxon>
        <taxon>Pseudomonadati</taxon>
        <taxon>Acidobacteriota</taxon>
        <taxon>Terriglobia</taxon>
        <taxon>Bryobacterales</taxon>
        <taxon>Bryobacteraceae</taxon>
        <taxon>Paludibaculum</taxon>
    </lineage>
</organism>
<dbReference type="InterPro" id="IPR035996">
    <property type="entry name" value="4pyrrol_Methylase_sf"/>
</dbReference>
<dbReference type="PANTHER" id="PTHR45790">
    <property type="entry name" value="SIROHEME SYNTHASE-RELATED"/>
    <property type="match status" value="1"/>
</dbReference>
<evidence type="ECO:0000313" key="10">
    <source>
        <dbReference type="EMBL" id="QOY86018.1"/>
    </source>
</evidence>
<dbReference type="RefSeq" id="WP_194447687.1">
    <property type="nucleotide sequence ID" value="NZ_CP063849.1"/>
</dbReference>
<dbReference type="GO" id="GO:0019354">
    <property type="term" value="P:siroheme biosynthetic process"/>
    <property type="evidence" value="ECO:0007669"/>
    <property type="project" value="InterPro"/>
</dbReference>